<evidence type="ECO:0000259" key="1">
    <source>
        <dbReference type="Pfam" id="PF03372"/>
    </source>
</evidence>
<sequence length="242" mass="27388">MNVISWNVKGLGRLEKRRMVRCLVRKINPMILFIQESKLNKFDCKVMKPIGGSFLTKGVGVEATGSAGGLITLWNEGSFAIKDCIFNDCCIIVAGELLCLKEEVVFCNVYPPNQEKDMKALWDFILQAQVSLKGHWFLGGDFNTILVPSERMGGVCSVGSMRNFRWFIDTAKVIDIPLHGISFTWSNNRENASWSRLDRFLCSSEFFVRFPNLIQKGLNKCLSDHNLIVIGEPEEDRGLKPF</sequence>
<dbReference type="GO" id="GO:0003824">
    <property type="term" value="F:catalytic activity"/>
    <property type="evidence" value="ECO:0007669"/>
    <property type="project" value="InterPro"/>
</dbReference>
<dbReference type="Gene3D" id="3.60.10.10">
    <property type="entry name" value="Endonuclease/exonuclease/phosphatase"/>
    <property type="match status" value="1"/>
</dbReference>
<dbReference type="SUPFAM" id="SSF56219">
    <property type="entry name" value="DNase I-like"/>
    <property type="match status" value="1"/>
</dbReference>
<dbReference type="InterPro" id="IPR005135">
    <property type="entry name" value="Endo/exonuclease/phosphatase"/>
</dbReference>
<comment type="caution">
    <text evidence="2">The sequence shown here is derived from an EMBL/GenBank/DDBJ whole genome shotgun (WGS) entry which is preliminary data.</text>
</comment>
<evidence type="ECO:0000313" key="2">
    <source>
        <dbReference type="EMBL" id="KAK3218713.1"/>
    </source>
</evidence>
<reference evidence="2" key="1">
    <citation type="journal article" date="2023" name="Plant J.">
        <title>Genome sequences and population genomics provide insights into the demographic history, inbreeding, and mutation load of two 'living fossil' tree species of Dipteronia.</title>
        <authorList>
            <person name="Feng Y."/>
            <person name="Comes H.P."/>
            <person name="Chen J."/>
            <person name="Zhu S."/>
            <person name="Lu R."/>
            <person name="Zhang X."/>
            <person name="Li P."/>
            <person name="Qiu J."/>
            <person name="Olsen K.M."/>
            <person name="Qiu Y."/>
        </authorList>
    </citation>
    <scope>NUCLEOTIDE SEQUENCE</scope>
    <source>
        <strain evidence="2">NBL</strain>
    </source>
</reference>
<keyword evidence="3" id="KW-1185">Reference proteome</keyword>
<name>A0AAE0AII9_9ROSI</name>
<dbReference type="Proteomes" id="UP001281410">
    <property type="component" value="Unassembled WGS sequence"/>
</dbReference>
<proteinExistence type="predicted"/>
<dbReference type="EMBL" id="JANJYJ010000004">
    <property type="protein sequence ID" value="KAK3218713.1"/>
    <property type="molecule type" value="Genomic_DNA"/>
</dbReference>
<accession>A0AAE0AII9</accession>
<protein>
    <recommendedName>
        <fullName evidence="1">Endonuclease/exonuclease/phosphatase domain-containing protein</fullName>
    </recommendedName>
</protein>
<organism evidence="2 3">
    <name type="scientific">Dipteronia sinensis</name>
    <dbReference type="NCBI Taxonomy" id="43782"/>
    <lineage>
        <taxon>Eukaryota</taxon>
        <taxon>Viridiplantae</taxon>
        <taxon>Streptophyta</taxon>
        <taxon>Embryophyta</taxon>
        <taxon>Tracheophyta</taxon>
        <taxon>Spermatophyta</taxon>
        <taxon>Magnoliopsida</taxon>
        <taxon>eudicotyledons</taxon>
        <taxon>Gunneridae</taxon>
        <taxon>Pentapetalae</taxon>
        <taxon>rosids</taxon>
        <taxon>malvids</taxon>
        <taxon>Sapindales</taxon>
        <taxon>Sapindaceae</taxon>
        <taxon>Hippocastanoideae</taxon>
        <taxon>Acereae</taxon>
        <taxon>Dipteronia</taxon>
    </lineage>
</organism>
<dbReference type="Pfam" id="PF03372">
    <property type="entry name" value="Exo_endo_phos"/>
    <property type="match status" value="1"/>
</dbReference>
<evidence type="ECO:0000313" key="3">
    <source>
        <dbReference type="Proteomes" id="UP001281410"/>
    </source>
</evidence>
<dbReference type="AlphaFoldDB" id="A0AAE0AII9"/>
<dbReference type="PANTHER" id="PTHR33710">
    <property type="entry name" value="BNAC02G09200D PROTEIN"/>
    <property type="match status" value="1"/>
</dbReference>
<dbReference type="PANTHER" id="PTHR33710:SF64">
    <property type="entry name" value="ENDONUCLEASE_EXONUCLEASE_PHOSPHATASE DOMAIN-CONTAINING PROTEIN"/>
    <property type="match status" value="1"/>
</dbReference>
<feature type="domain" description="Endonuclease/exonuclease/phosphatase" evidence="1">
    <location>
        <begin position="4"/>
        <end position="225"/>
    </location>
</feature>
<dbReference type="InterPro" id="IPR036691">
    <property type="entry name" value="Endo/exonu/phosph_ase_sf"/>
</dbReference>
<gene>
    <name evidence="2" type="ORF">Dsin_012683</name>
</gene>